<comment type="caution">
    <text evidence="2">The sequence shown here is derived from an EMBL/GenBank/DDBJ whole genome shotgun (WGS) entry which is preliminary data.</text>
</comment>
<dbReference type="GO" id="GO:0005524">
    <property type="term" value="F:ATP binding"/>
    <property type="evidence" value="ECO:0007669"/>
    <property type="project" value="InterPro"/>
</dbReference>
<dbReference type="GO" id="GO:0016887">
    <property type="term" value="F:ATP hydrolysis activity"/>
    <property type="evidence" value="ECO:0007669"/>
    <property type="project" value="InterPro"/>
</dbReference>
<evidence type="ECO:0000313" key="2">
    <source>
        <dbReference type="EMBL" id="ETJ38456.1"/>
    </source>
</evidence>
<evidence type="ECO:0000259" key="1">
    <source>
        <dbReference type="Pfam" id="PF00005"/>
    </source>
</evidence>
<dbReference type="Pfam" id="PF00005">
    <property type="entry name" value="ABC_tran"/>
    <property type="match status" value="1"/>
</dbReference>
<dbReference type="InterPro" id="IPR003439">
    <property type="entry name" value="ABC_transporter-like_ATP-bd"/>
</dbReference>
<accession>W1Y7V9</accession>
<reference evidence="2" key="1">
    <citation type="submission" date="2013-12" db="EMBL/GenBank/DDBJ databases">
        <title>A Varibaculum cambriense genome reconstructed from a premature infant gut community with otherwise low bacterial novelty that shifts toward anaerobic metabolism during the third week of life.</title>
        <authorList>
            <person name="Brown C.T."/>
            <person name="Sharon I."/>
            <person name="Thomas B.C."/>
            <person name="Castelle C.J."/>
            <person name="Morowitz M.J."/>
            <person name="Banfield J.F."/>
        </authorList>
    </citation>
    <scope>NUCLEOTIDE SEQUENCE</scope>
</reference>
<dbReference type="AlphaFoldDB" id="W1Y7V9"/>
<feature type="non-terminal residue" evidence="2">
    <location>
        <position position="47"/>
    </location>
</feature>
<name>W1Y7V9_9ZZZZ</name>
<dbReference type="EMBL" id="AZMM01007437">
    <property type="protein sequence ID" value="ETJ38456.1"/>
    <property type="molecule type" value="Genomic_DNA"/>
</dbReference>
<dbReference type="InterPro" id="IPR027417">
    <property type="entry name" value="P-loop_NTPase"/>
</dbReference>
<dbReference type="Gene3D" id="3.40.50.300">
    <property type="entry name" value="P-loop containing nucleotide triphosphate hydrolases"/>
    <property type="match status" value="1"/>
</dbReference>
<protein>
    <submittedName>
        <fullName evidence="2">Iron ABC superfamily ATP binding cassette transporter, ABC protein</fullName>
    </submittedName>
</protein>
<dbReference type="SUPFAM" id="SSF52540">
    <property type="entry name" value="P-loop containing nucleoside triphosphate hydrolases"/>
    <property type="match status" value="1"/>
</dbReference>
<gene>
    <name evidence="2" type="ORF">Q604_UNBC07437G0002</name>
</gene>
<feature type="domain" description="ABC transporter" evidence="1">
    <location>
        <begin position="22"/>
        <end position="47"/>
    </location>
</feature>
<organism evidence="2">
    <name type="scientific">human gut metagenome</name>
    <dbReference type="NCBI Taxonomy" id="408170"/>
    <lineage>
        <taxon>unclassified sequences</taxon>
        <taxon>metagenomes</taxon>
        <taxon>organismal metagenomes</taxon>
    </lineage>
</organism>
<proteinExistence type="predicted"/>
<sequence>MSDLGSIKITDMAVNLGGVRVLHDVNLSASRGDLLALLGPNGAGKTT</sequence>